<accession>A0A0B2VU80</accession>
<gene>
    <name evidence="1" type="ORF">Tcan_13253</name>
</gene>
<dbReference type="OrthoDB" id="10573232at2759"/>
<name>A0A0B2VU80_TOXCA</name>
<dbReference type="EMBL" id="JPKZ01000483">
    <property type="protein sequence ID" value="KHN87101.1"/>
    <property type="molecule type" value="Genomic_DNA"/>
</dbReference>
<proteinExistence type="predicted"/>
<dbReference type="Proteomes" id="UP000031036">
    <property type="component" value="Unassembled WGS sequence"/>
</dbReference>
<sequence>MGFIKSAKNKNNADDCQQDGVLMGTTVVLVGQKLNMRLSEVLLATVLAVSIAHVSALPSFLVPNLNEITNQISVPTEKRFFSIKPSLSMRIPEGNNQFDKRSEPNLWRFACMRPFNVNCRLPMLTNRL</sequence>
<organism evidence="1 2">
    <name type="scientific">Toxocara canis</name>
    <name type="common">Canine roundworm</name>
    <dbReference type="NCBI Taxonomy" id="6265"/>
    <lineage>
        <taxon>Eukaryota</taxon>
        <taxon>Metazoa</taxon>
        <taxon>Ecdysozoa</taxon>
        <taxon>Nematoda</taxon>
        <taxon>Chromadorea</taxon>
        <taxon>Rhabditida</taxon>
        <taxon>Spirurina</taxon>
        <taxon>Ascaridomorpha</taxon>
        <taxon>Ascaridoidea</taxon>
        <taxon>Toxocaridae</taxon>
        <taxon>Toxocara</taxon>
    </lineage>
</organism>
<keyword evidence="2" id="KW-1185">Reference proteome</keyword>
<evidence type="ECO:0000313" key="2">
    <source>
        <dbReference type="Proteomes" id="UP000031036"/>
    </source>
</evidence>
<protein>
    <submittedName>
        <fullName evidence="1">Uncharacterized protein</fullName>
    </submittedName>
</protein>
<dbReference type="AlphaFoldDB" id="A0A0B2VU80"/>
<reference evidence="1 2" key="1">
    <citation type="submission" date="2014-11" db="EMBL/GenBank/DDBJ databases">
        <title>Genetic blueprint of the zoonotic pathogen Toxocara canis.</title>
        <authorList>
            <person name="Zhu X.-Q."/>
            <person name="Korhonen P.K."/>
            <person name="Cai H."/>
            <person name="Young N.D."/>
            <person name="Nejsum P."/>
            <person name="von Samson-Himmelstjerna G."/>
            <person name="Boag P.R."/>
            <person name="Tan P."/>
            <person name="Li Q."/>
            <person name="Min J."/>
            <person name="Yang Y."/>
            <person name="Wang X."/>
            <person name="Fang X."/>
            <person name="Hall R.S."/>
            <person name="Hofmann A."/>
            <person name="Sternberg P.W."/>
            <person name="Jex A.R."/>
            <person name="Gasser R.B."/>
        </authorList>
    </citation>
    <scope>NUCLEOTIDE SEQUENCE [LARGE SCALE GENOMIC DNA]</scope>
    <source>
        <strain evidence="1">PN_DK_2014</strain>
    </source>
</reference>
<comment type="caution">
    <text evidence="1">The sequence shown here is derived from an EMBL/GenBank/DDBJ whole genome shotgun (WGS) entry which is preliminary data.</text>
</comment>
<evidence type="ECO:0000313" key="1">
    <source>
        <dbReference type="EMBL" id="KHN87101.1"/>
    </source>
</evidence>